<proteinExistence type="predicted"/>
<feature type="repeat" description="ANK" evidence="2">
    <location>
        <begin position="1072"/>
        <end position="1107"/>
    </location>
</feature>
<protein>
    <recommendedName>
        <fullName evidence="3">NACHT domain-containing protein</fullName>
    </recommendedName>
</protein>
<evidence type="ECO:0000313" key="4">
    <source>
        <dbReference type="EMBL" id="KAK0514760.1"/>
    </source>
</evidence>
<dbReference type="Gene3D" id="3.40.50.300">
    <property type="entry name" value="P-loop containing nucleotide triphosphate hydrolases"/>
    <property type="match status" value="1"/>
</dbReference>
<evidence type="ECO:0000256" key="2">
    <source>
        <dbReference type="PROSITE-ProRule" id="PRU00023"/>
    </source>
</evidence>
<dbReference type="SUPFAM" id="SSF52540">
    <property type="entry name" value="P-loop containing nucleoside triphosphate hydrolases"/>
    <property type="match status" value="1"/>
</dbReference>
<evidence type="ECO:0000256" key="1">
    <source>
        <dbReference type="ARBA" id="ARBA00022737"/>
    </source>
</evidence>
<dbReference type="Pfam" id="PF22939">
    <property type="entry name" value="WHD_GPIID"/>
    <property type="match status" value="1"/>
</dbReference>
<dbReference type="InterPro" id="IPR056884">
    <property type="entry name" value="NPHP3-like_N"/>
</dbReference>
<gene>
    <name evidence="4" type="ORF">JMJ35_003377</name>
</gene>
<dbReference type="Pfam" id="PF00023">
    <property type="entry name" value="Ank"/>
    <property type="match status" value="1"/>
</dbReference>
<dbReference type="SMART" id="SM00248">
    <property type="entry name" value="ANK"/>
    <property type="match status" value="2"/>
</dbReference>
<dbReference type="EMBL" id="JAFEKC020000005">
    <property type="protein sequence ID" value="KAK0514760.1"/>
    <property type="molecule type" value="Genomic_DNA"/>
</dbReference>
<evidence type="ECO:0000259" key="3">
    <source>
        <dbReference type="PROSITE" id="PS50837"/>
    </source>
</evidence>
<accession>A0AA39R6L7</accession>
<dbReference type="Pfam" id="PF24809">
    <property type="entry name" value="DUF7708"/>
    <property type="match status" value="1"/>
</dbReference>
<keyword evidence="1" id="KW-0677">Repeat</keyword>
<keyword evidence="5" id="KW-1185">Reference proteome</keyword>
<dbReference type="Pfam" id="PF24883">
    <property type="entry name" value="NPHP3_N"/>
    <property type="match status" value="1"/>
</dbReference>
<dbReference type="InterPro" id="IPR007111">
    <property type="entry name" value="NACHT_NTPase"/>
</dbReference>
<dbReference type="InterPro" id="IPR002110">
    <property type="entry name" value="Ankyrin_rpt"/>
</dbReference>
<dbReference type="PROSITE" id="PS50088">
    <property type="entry name" value="ANK_REPEAT"/>
    <property type="match status" value="1"/>
</dbReference>
<sequence>MVAPNDLIRAAFENAVRDFKASLGDEKLLEDISKTKTIEDVYDATDALQKEQAAKGHLRHLAKIQPYLECLRSYASVIEVFIQSKQDILSLIWGPIKLLLHFTNNMKQSFDAIVDALADIGLLLPEFQEVRKLFSHNEHIKDVLVFFFRDILDFYLIVFRFFRRRHWRLVFESLWPKQREKINIVKAQIERHTLLLRREVGLEHIQEAHNARLQALDHYEKTEKFFGRQEFQSIKIDISPRTYEDKLDSFHARVCQGTGRWLLRDESFAKWLDRADASIHILWLQGIPGAGKTFLSSTVVEKAKEVQHTRTIYTFLTYTFRSGLSALSIFHSLIFQLVSDNDDLQDVLCQSGGENLKSSVDAAANLLKTLLVCAGPTYIVIDGLDEIDETECCRLLKQLLEMPKTCHEVKIFMSSRAEADIADLLKNQVSISVDSRNAGSIQTFVNRRIEEWFGKCNFLPEAQAEIQSLLAPLASNAKGMFLYAEVVLSSVDSLDDMGEIREELRVLPESLDAAYSRILNRINHLHPPSLKEKVRKILGWVGCTSMPLKIQEIEQALVVSREGVKGDAKVIAALNMPKICGPIVQVVDDYVQFVHFTVKEYLFSPSIGGSLNFADATSSLAMCCITYLCQIHHDYDLSDEDIAHNILSGAYRLHDFAATTWFEFVERLIRLPRQDTLSHELIDALESLRCERTQGTYTEGAEVSTQSSLEPFKSVSPALHDMLRKVAHFRQISLKGNFDKDHGSSWTSLDPLTISASSVRIYQQLNDPLCRENKHQDCRCEVIRWHYGQRPFKCGYLSCSFHRHGFQSRSLQKSHMKHHDRPWKCSIEDCAYAEGGFLSRKMRDDHYMDHIATDPQEITHAENPEPDEIQPLLFDLVKADKVEAVASLLGQFEALPHEIKKAIQECAASFGSAAMIDLIEPFDQSVFPTDALRFSIRAGNVDFFKHLLSRSKSCKSAWNRNYSDLAGEVLRSDSEEILEIWASYIDCDRKATDASPWGAQFTRSHVITATAGHPSRENLLITIWEKTGILKSFNREYLASAVASVASSTCSVKLAKFFVDHGAEVNFRRRNAHLTPLHHAARQNSGAAAEMMKYLLLQGADPELTAGRAGLKIRDEKGAKGIAKWLGMSWDELIAKTKEEREKIASKEHEKRSLISLEEILA</sequence>
<dbReference type="PROSITE" id="PS50837">
    <property type="entry name" value="NACHT"/>
    <property type="match status" value="1"/>
</dbReference>
<dbReference type="InterPro" id="IPR054471">
    <property type="entry name" value="GPIID_WHD"/>
</dbReference>
<dbReference type="Gene3D" id="1.25.40.20">
    <property type="entry name" value="Ankyrin repeat-containing domain"/>
    <property type="match status" value="1"/>
</dbReference>
<organism evidence="4 5">
    <name type="scientific">Cladonia borealis</name>
    <dbReference type="NCBI Taxonomy" id="184061"/>
    <lineage>
        <taxon>Eukaryota</taxon>
        <taxon>Fungi</taxon>
        <taxon>Dikarya</taxon>
        <taxon>Ascomycota</taxon>
        <taxon>Pezizomycotina</taxon>
        <taxon>Lecanoromycetes</taxon>
        <taxon>OSLEUM clade</taxon>
        <taxon>Lecanoromycetidae</taxon>
        <taxon>Lecanorales</taxon>
        <taxon>Lecanorineae</taxon>
        <taxon>Cladoniaceae</taxon>
        <taxon>Cladonia</taxon>
    </lineage>
</organism>
<dbReference type="AlphaFoldDB" id="A0AA39R6L7"/>
<dbReference type="InterPro" id="IPR027417">
    <property type="entry name" value="P-loop_NTPase"/>
</dbReference>
<reference evidence="4" key="1">
    <citation type="submission" date="2023-03" db="EMBL/GenBank/DDBJ databases">
        <title>Complete genome of Cladonia borealis.</title>
        <authorList>
            <person name="Park H."/>
        </authorList>
    </citation>
    <scope>NUCLEOTIDE SEQUENCE</scope>
    <source>
        <strain evidence="4">ANT050790</strain>
    </source>
</reference>
<evidence type="ECO:0000313" key="5">
    <source>
        <dbReference type="Proteomes" id="UP001166286"/>
    </source>
</evidence>
<dbReference type="SUPFAM" id="SSF48403">
    <property type="entry name" value="Ankyrin repeat"/>
    <property type="match status" value="1"/>
</dbReference>
<dbReference type="Proteomes" id="UP001166286">
    <property type="component" value="Unassembled WGS sequence"/>
</dbReference>
<name>A0AA39R6L7_9LECA</name>
<comment type="caution">
    <text evidence="4">The sequence shown here is derived from an EMBL/GenBank/DDBJ whole genome shotgun (WGS) entry which is preliminary data.</text>
</comment>
<keyword evidence="2" id="KW-0040">ANK repeat</keyword>
<dbReference type="PANTHER" id="PTHR10039:SF14">
    <property type="entry name" value="NACHT DOMAIN-CONTAINING PROTEIN"/>
    <property type="match status" value="1"/>
</dbReference>
<dbReference type="InterPro" id="IPR056125">
    <property type="entry name" value="DUF7708"/>
</dbReference>
<feature type="domain" description="NACHT" evidence="3">
    <location>
        <begin position="280"/>
        <end position="419"/>
    </location>
</feature>
<dbReference type="InterPro" id="IPR036770">
    <property type="entry name" value="Ankyrin_rpt-contain_sf"/>
</dbReference>
<dbReference type="PANTHER" id="PTHR10039">
    <property type="entry name" value="AMELOGENIN"/>
    <property type="match status" value="1"/>
</dbReference>